<gene>
    <name evidence="2" type="ORF">SAMN05192532_101280</name>
</gene>
<sequence>MRITHHYNQKQRREKNGPRAAAVKYEDGETPTVTAQGTGEVAQNIISLAEENGIHMQKDASLAASLLDMDLGESVPPQLYSVIAEVLLLIEEMEEEL</sequence>
<keyword evidence="2" id="KW-0966">Cell projection</keyword>
<dbReference type="GO" id="GO:0009306">
    <property type="term" value="P:protein secretion"/>
    <property type="evidence" value="ECO:0007669"/>
    <property type="project" value="InterPro"/>
</dbReference>
<dbReference type="STRING" id="930128.SAMN05192532_101280"/>
<dbReference type="GO" id="GO:0005886">
    <property type="term" value="C:plasma membrane"/>
    <property type="evidence" value="ECO:0007669"/>
    <property type="project" value="TreeGrafter"/>
</dbReference>
<feature type="compositionally biased region" description="Basic residues" evidence="1">
    <location>
        <begin position="1"/>
        <end position="13"/>
    </location>
</feature>
<dbReference type="Gene3D" id="3.40.1690.10">
    <property type="entry name" value="secretion proteins EscU"/>
    <property type="match status" value="1"/>
</dbReference>
<dbReference type="Proteomes" id="UP000199516">
    <property type="component" value="Unassembled WGS sequence"/>
</dbReference>
<keyword evidence="2" id="KW-0969">Cilium</keyword>
<dbReference type="EMBL" id="FONT01000001">
    <property type="protein sequence ID" value="SFE31851.1"/>
    <property type="molecule type" value="Genomic_DNA"/>
</dbReference>
<dbReference type="AlphaFoldDB" id="A0A1I1ZJG9"/>
<evidence type="ECO:0000256" key="1">
    <source>
        <dbReference type="SAM" id="MobiDB-lite"/>
    </source>
</evidence>
<feature type="region of interest" description="Disordered" evidence="1">
    <location>
        <begin position="1"/>
        <end position="21"/>
    </location>
</feature>
<name>A0A1I1ZJG9_9BACI</name>
<dbReference type="PANTHER" id="PTHR30531">
    <property type="entry name" value="FLAGELLAR BIOSYNTHETIC PROTEIN FLHB"/>
    <property type="match status" value="1"/>
</dbReference>
<proteinExistence type="predicted"/>
<organism evidence="2 3">
    <name type="scientific">Alteribacillus iranensis</name>
    <dbReference type="NCBI Taxonomy" id="930128"/>
    <lineage>
        <taxon>Bacteria</taxon>
        <taxon>Bacillati</taxon>
        <taxon>Bacillota</taxon>
        <taxon>Bacilli</taxon>
        <taxon>Bacillales</taxon>
        <taxon>Bacillaceae</taxon>
        <taxon>Alteribacillus</taxon>
    </lineage>
</organism>
<dbReference type="OrthoDB" id="9810419at2"/>
<dbReference type="PANTHER" id="PTHR30531:SF12">
    <property type="entry name" value="FLAGELLAR BIOSYNTHETIC PROTEIN FLHB"/>
    <property type="match status" value="1"/>
</dbReference>
<dbReference type="SUPFAM" id="SSF160544">
    <property type="entry name" value="EscU C-terminal domain-like"/>
    <property type="match status" value="1"/>
</dbReference>
<protein>
    <submittedName>
        <fullName evidence="2">Flagellar biosynthesis protein</fullName>
    </submittedName>
</protein>
<accession>A0A1I1ZJG9</accession>
<evidence type="ECO:0000313" key="2">
    <source>
        <dbReference type="EMBL" id="SFE31851.1"/>
    </source>
</evidence>
<dbReference type="InterPro" id="IPR029025">
    <property type="entry name" value="T3SS_substrate_exporter_C"/>
</dbReference>
<evidence type="ECO:0000313" key="3">
    <source>
        <dbReference type="Proteomes" id="UP000199516"/>
    </source>
</evidence>
<dbReference type="RefSeq" id="WP_091656383.1">
    <property type="nucleotide sequence ID" value="NZ_FONT01000001.1"/>
</dbReference>
<dbReference type="InterPro" id="IPR006135">
    <property type="entry name" value="T3SS_substrate_exporter"/>
</dbReference>
<keyword evidence="3" id="KW-1185">Reference proteome</keyword>
<reference evidence="2 3" key="1">
    <citation type="submission" date="2016-10" db="EMBL/GenBank/DDBJ databases">
        <authorList>
            <person name="de Groot N.N."/>
        </authorList>
    </citation>
    <scope>NUCLEOTIDE SEQUENCE [LARGE SCALE GENOMIC DNA]</scope>
    <source>
        <strain evidence="2 3">DSM 23995</strain>
    </source>
</reference>
<keyword evidence="2" id="KW-0282">Flagellum</keyword>
<dbReference type="Pfam" id="PF01312">
    <property type="entry name" value="Bac_export_2"/>
    <property type="match status" value="1"/>
</dbReference>